<evidence type="ECO:0000256" key="5">
    <source>
        <dbReference type="ARBA" id="ARBA00022679"/>
    </source>
</evidence>
<evidence type="ECO:0000256" key="4">
    <source>
        <dbReference type="ARBA" id="ARBA00022676"/>
    </source>
</evidence>
<dbReference type="InterPro" id="IPR001357">
    <property type="entry name" value="BRCT_dom"/>
</dbReference>
<keyword evidence="18" id="KW-1185">Reference proteome</keyword>
<evidence type="ECO:0000313" key="17">
    <source>
        <dbReference type="EMBL" id="KAK3041508.1"/>
    </source>
</evidence>
<dbReference type="Gene3D" id="3.90.640.80">
    <property type="match status" value="1"/>
</dbReference>
<feature type="compositionally biased region" description="Basic and acidic residues" evidence="12">
    <location>
        <begin position="29"/>
        <end position="55"/>
    </location>
</feature>
<dbReference type="GO" id="GO:0070212">
    <property type="term" value="P:protein poly-ADP-ribosylation"/>
    <property type="evidence" value="ECO:0007669"/>
    <property type="project" value="TreeGrafter"/>
</dbReference>
<feature type="domain" description="PARP catalytic" evidence="14">
    <location>
        <begin position="611"/>
        <end position="824"/>
    </location>
</feature>
<evidence type="ECO:0000259" key="14">
    <source>
        <dbReference type="PROSITE" id="PS51059"/>
    </source>
</evidence>
<dbReference type="Pfam" id="PF02877">
    <property type="entry name" value="PARP_reg"/>
    <property type="match status" value="1"/>
</dbReference>
<dbReference type="Proteomes" id="UP001188597">
    <property type="component" value="Unassembled WGS sequence"/>
</dbReference>
<evidence type="ECO:0000256" key="8">
    <source>
        <dbReference type="ARBA" id="ARBA00023242"/>
    </source>
</evidence>
<feature type="domain" description="BRCT" evidence="13">
    <location>
        <begin position="200"/>
        <end position="292"/>
    </location>
</feature>
<evidence type="ECO:0000256" key="1">
    <source>
        <dbReference type="ARBA" id="ARBA00000438"/>
    </source>
</evidence>
<evidence type="ECO:0000256" key="12">
    <source>
        <dbReference type="SAM" id="MobiDB-lite"/>
    </source>
</evidence>
<dbReference type="InterPro" id="IPR036616">
    <property type="entry name" value="Poly(ADP-ribose)pol_reg_dom_sf"/>
</dbReference>
<dbReference type="Pfam" id="PF00533">
    <property type="entry name" value="BRCT"/>
    <property type="match status" value="1"/>
</dbReference>
<dbReference type="InterPro" id="IPR012317">
    <property type="entry name" value="Poly(ADP-ribose)pol_cat_dom"/>
</dbReference>
<dbReference type="Pfam" id="PF00644">
    <property type="entry name" value="PARP"/>
    <property type="match status" value="1"/>
</dbReference>
<keyword evidence="8" id="KW-0539">Nucleus</keyword>
<comment type="caution">
    <text evidence="17">The sequence shown here is derived from an EMBL/GenBank/DDBJ whole genome shotgun (WGS) entry which is preliminary data.</text>
</comment>
<protein>
    <recommendedName>
        <fullName evidence="11">Poly [ADP-ribose] polymerase</fullName>
        <shortName evidence="11">PARP</shortName>
        <ecNumber evidence="11">2.4.2.-</ecNumber>
    </recommendedName>
</protein>
<comment type="subcellular location">
    <subcellularLocation>
        <location evidence="3">Nucleus</location>
    </subcellularLocation>
</comment>
<feature type="region of interest" description="Disordered" evidence="12">
    <location>
        <begin position="1"/>
        <end position="71"/>
    </location>
</feature>
<dbReference type="EMBL" id="JAVXUP010000033">
    <property type="protein sequence ID" value="KAK3041508.1"/>
    <property type="molecule type" value="Genomic_DNA"/>
</dbReference>
<dbReference type="GO" id="GO:0003950">
    <property type="term" value="F:NAD+ poly-ADP-ribosyltransferase activity"/>
    <property type="evidence" value="ECO:0007669"/>
    <property type="project" value="UniProtKB-UniRule"/>
</dbReference>
<keyword evidence="7 11" id="KW-0520">NAD</keyword>
<keyword evidence="4 11" id="KW-0328">Glycosyltransferase</keyword>
<comment type="catalytic activity">
    <reaction evidence="1">
        <text>L-aspartyl-[protein] + NAD(+) = 4-O-(ADP-D-ribosyl)-L-aspartyl-[protein] + nicotinamide</text>
        <dbReference type="Rhea" id="RHEA:54424"/>
        <dbReference type="Rhea" id="RHEA-COMP:9867"/>
        <dbReference type="Rhea" id="RHEA-COMP:13832"/>
        <dbReference type="ChEBI" id="CHEBI:17154"/>
        <dbReference type="ChEBI" id="CHEBI:29961"/>
        <dbReference type="ChEBI" id="CHEBI:57540"/>
        <dbReference type="ChEBI" id="CHEBI:138102"/>
    </reaction>
</comment>
<dbReference type="InterPro" id="IPR004102">
    <property type="entry name" value="Poly(ADP-ribose)pol_reg_dom"/>
</dbReference>
<dbReference type="Pfam" id="PF05406">
    <property type="entry name" value="WGR"/>
    <property type="match status" value="1"/>
</dbReference>
<feature type="region of interest" description="Disordered" evidence="12">
    <location>
        <begin position="175"/>
        <end position="207"/>
    </location>
</feature>
<gene>
    <name evidence="17" type="ORF">RJ639_000127</name>
</gene>
<evidence type="ECO:0000259" key="13">
    <source>
        <dbReference type="PROSITE" id="PS50172"/>
    </source>
</evidence>
<keyword evidence="5 11" id="KW-0808">Transferase</keyword>
<dbReference type="GO" id="GO:0016779">
    <property type="term" value="F:nucleotidyltransferase activity"/>
    <property type="evidence" value="ECO:0007669"/>
    <property type="project" value="UniProtKB-KW"/>
</dbReference>
<evidence type="ECO:0000256" key="9">
    <source>
        <dbReference type="ARBA" id="ARBA00024347"/>
    </source>
</evidence>
<sequence>MAKTERAWSCKNVRFHETRSHAHSSGGGDEERMLTRKQKAEKSHETEQAPKKAKSDNGNTGQSGNDNGRSTADTAAEFELFCKATSEHITIEQMREILELNGEDSSGGDDAVVPRCQELMFYGPVGSCPRFGVHHCTYSCKGEYSEWSTCTFKTRDPPSKEEEIKFPDSIQKSAISDLLKTQQDPKKRPRKDKKDRGSSDKPKPFAGMMISLSGRLSRTHQYWKSQIEKHGGKVSNSVIGVTCLVTSAADRERGGSSKLAEAIERGIPVVREEWLIDSIEKKQAQPLDAYDIVSDLVVDGRGIPWDKQDPSEEALESLTAELKLYGKRGVHRDSKLQQQGGKILEWNGIQYNCAFSLCDKKDEIFCIMQLIEVPESSLNMYYKKGRPGADPRAEKKLEEWEDMDNAVKEFARLFVELTGNEFEPWEKKKKFQKKPKRFCPIDMDDGVDIRQGGLGLRQMGVAVIHCKLDPYVANFMKVLCGQEVYRYALMEMGHDPPDFPMAMLTDVHLRRCEELLLRFIDTVKSMKDPGDKADAVWSDFSQRWFTHLPSTRPFILRDYQDLADKDLADKVQYSGTHIDVKVKAAAPLESIRDMTVASHLIGDMSGPTLDDPLFNCYKKLGCSISPLADDTEDYQMIIKYLEQTYEPYKVGEISYGVSVDRIFAVELSAGPSYDELRKLPNKLLLWCVPGYMVMALPITVLVHKFFLLSFQFGKGIVCSDAAAEAVRYGFTAVDRPDDFLVLAVVSHGEQILEITLPPEDTKSLEEKKTGVKGLGRKTTEESEHFVWKDDIKSLEYNEYAVYDPNQACIRFLVGVKFEEQDVVYDVEEHLVNVHEPSALMVKRIPKKEPKK</sequence>
<dbReference type="InterPro" id="IPR036930">
    <property type="entry name" value="WGR_dom_sf"/>
</dbReference>
<dbReference type="InterPro" id="IPR036420">
    <property type="entry name" value="BRCT_dom_sf"/>
</dbReference>
<evidence type="ECO:0000313" key="18">
    <source>
        <dbReference type="Proteomes" id="UP001188597"/>
    </source>
</evidence>
<dbReference type="PANTHER" id="PTHR10459">
    <property type="entry name" value="DNA LIGASE"/>
    <property type="match status" value="1"/>
</dbReference>
<evidence type="ECO:0000259" key="16">
    <source>
        <dbReference type="PROSITE" id="PS51977"/>
    </source>
</evidence>
<evidence type="ECO:0000256" key="10">
    <source>
        <dbReference type="ARBA" id="ARBA00024945"/>
    </source>
</evidence>
<dbReference type="EC" id="2.4.2.-" evidence="11"/>
<dbReference type="Pfam" id="PF21728">
    <property type="entry name" value="PADR1_N"/>
    <property type="match status" value="1"/>
</dbReference>
<proteinExistence type="inferred from homology"/>
<comment type="function">
    <text evidence="10">Involved in the base excision repair (BER) pathway, by catalyzing the poly(ADP-ribosyl)ation of a limited number of acceptor proteins involved in chromatin architecture and in DNA metabolism. This modification follows DNA damages and appears as an obligatory step in a detection/signaling pathway leading to the reparation of DNA strand breaks.</text>
</comment>
<dbReference type="PROSITE" id="PS51977">
    <property type="entry name" value="WGR"/>
    <property type="match status" value="1"/>
</dbReference>
<dbReference type="CDD" id="cd17747">
    <property type="entry name" value="BRCT_PARP1"/>
    <property type="match status" value="1"/>
</dbReference>
<dbReference type="GO" id="GO:0006302">
    <property type="term" value="P:double-strand break repair"/>
    <property type="evidence" value="ECO:0007669"/>
    <property type="project" value="TreeGrafter"/>
</dbReference>
<dbReference type="PROSITE" id="PS51060">
    <property type="entry name" value="PARP_ALPHA_HD"/>
    <property type="match status" value="1"/>
</dbReference>
<dbReference type="GO" id="GO:1990404">
    <property type="term" value="F:NAD+-protein mono-ADP-ribosyltransferase activity"/>
    <property type="evidence" value="ECO:0007669"/>
    <property type="project" value="TreeGrafter"/>
</dbReference>
<dbReference type="GO" id="GO:0005730">
    <property type="term" value="C:nucleolus"/>
    <property type="evidence" value="ECO:0007669"/>
    <property type="project" value="TreeGrafter"/>
</dbReference>
<dbReference type="PROSITE" id="PS50172">
    <property type="entry name" value="BRCT"/>
    <property type="match status" value="1"/>
</dbReference>
<evidence type="ECO:0000256" key="7">
    <source>
        <dbReference type="ARBA" id="ARBA00023027"/>
    </source>
</evidence>
<reference evidence="17" key="1">
    <citation type="submission" date="2022-12" db="EMBL/GenBank/DDBJ databases">
        <title>Draft genome assemblies for two species of Escallonia (Escalloniales).</title>
        <authorList>
            <person name="Chanderbali A."/>
            <person name="Dervinis C."/>
            <person name="Anghel I."/>
            <person name="Soltis D."/>
            <person name="Soltis P."/>
            <person name="Zapata F."/>
        </authorList>
    </citation>
    <scope>NUCLEOTIDE SEQUENCE</scope>
    <source>
        <strain evidence="17">UCBG64.0493</strain>
        <tissue evidence="17">Leaf</tissue>
    </source>
</reference>
<keyword evidence="6" id="KW-0548">Nucleotidyltransferase</keyword>
<dbReference type="InterPro" id="IPR049296">
    <property type="entry name" value="PARP1-like_PADR1_N"/>
</dbReference>
<feature type="domain" description="WGR" evidence="16">
    <location>
        <begin position="340"/>
        <end position="438"/>
    </location>
</feature>
<evidence type="ECO:0000256" key="2">
    <source>
        <dbReference type="ARBA" id="ARBA00000459"/>
    </source>
</evidence>
<accession>A0AA88X7U6</accession>
<dbReference type="SUPFAM" id="SSF142921">
    <property type="entry name" value="WGR domain-like"/>
    <property type="match status" value="1"/>
</dbReference>
<dbReference type="Gene3D" id="1.20.142.10">
    <property type="entry name" value="Poly(ADP-ribose) polymerase, regulatory domain"/>
    <property type="match status" value="1"/>
</dbReference>
<dbReference type="AlphaFoldDB" id="A0AA88X7U6"/>
<feature type="domain" description="PARP alpha-helical" evidence="15">
    <location>
        <begin position="465"/>
        <end position="602"/>
    </location>
</feature>
<feature type="compositionally biased region" description="Basic and acidic residues" evidence="12">
    <location>
        <begin position="1"/>
        <end position="20"/>
    </location>
</feature>
<feature type="compositionally biased region" description="Basic and acidic residues" evidence="12">
    <location>
        <begin position="192"/>
        <end position="203"/>
    </location>
</feature>
<comment type="catalytic activity">
    <reaction evidence="2">
        <text>L-glutamyl-[protein] + NAD(+) = 5-O-(ADP-D-ribosyl)-L-glutamyl-[protein] + nicotinamide</text>
        <dbReference type="Rhea" id="RHEA:58224"/>
        <dbReference type="Rhea" id="RHEA-COMP:10208"/>
        <dbReference type="Rhea" id="RHEA-COMP:15089"/>
        <dbReference type="ChEBI" id="CHEBI:17154"/>
        <dbReference type="ChEBI" id="CHEBI:29973"/>
        <dbReference type="ChEBI" id="CHEBI:57540"/>
        <dbReference type="ChEBI" id="CHEBI:142540"/>
    </reaction>
</comment>
<dbReference type="SUPFAM" id="SSF47587">
    <property type="entry name" value="Domain of poly(ADP-ribose) polymerase"/>
    <property type="match status" value="1"/>
</dbReference>
<dbReference type="PROSITE" id="PS52007">
    <property type="entry name" value="PADR1"/>
    <property type="match status" value="1"/>
</dbReference>
<dbReference type="SMART" id="SM00773">
    <property type="entry name" value="WGR"/>
    <property type="match status" value="1"/>
</dbReference>
<dbReference type="SUPFAM" id="SSF52113">
    <property type="entry name" value="BRCT domain"/>
    <property type="match status" value="1"/>
</dbReference>
<dbReference type="Gene3D" id="3.40.50.10190">
    <property type="entry name" value="BRCT domain"/>
    <property type="match status" value="1"/>
</dbReference>
<dbReference type="PANTHER" id="PTHR10459:SF106">
    <property type="entry name" value="PROTEIN ADP-RIBOSYLTRANSFERASE PARP3"/>
    <property type="match status" value="1"/>
</dbReference>
<evidence type="ECO:0000256" key="3">
    <source>
        <dbReference type="ARBA" id="ARBA00004123"/>
    </source>
</evidence>
<comment type="similarity">
    <text evidence="9">Belongs to the ARTD/PARP family.</text>
</comment>
<dbReference type="Gene3D" id="3.90.228.10">
    <property type="match status" value="1"/>
</dbReference>
<dbReference type="SUPFAM" id="SSF56399">
    <property type="entry name" value="ADP-ribosylation"/>
    <property type="match status" value="1"/>
</dbReference>
<feature type="compositionally biased region" description="Polar residues" evidence="12">
    <location>
        <begin position="56"/>
        <end position="71"/>
    </location>
</feature>
<dbReference type="SMART" id="SM01335">
    <property type="entry name" value="PADR1"/>
    <property type="match status" value="1"/>
</dbReference>
<evidence type="ECO:0000256" key="6">
    <source>
        <dbReference type="ARBA" id="ARBA00022695"/>
    </source>
</evidence>
<evidence type="ECO:0000259" key="15">
    <source>
        <dbReference type="PROSITE" id="PS51060"/>
    </source>
</evidence>
<name>A0AA88X7U6_9ASTE</name>
<dbReference type="InterPro" id="IPR050800">
    <property type="entry name" value="ARTD/PARP"/>
</dbReference>
<feature type="non-terminal residue" evidence="17">
    <location>
        <position position="1"/>
    </location>
</feature>
<dbReference type="PROSITE" id="PS51059">
    <property type="entry name" value="PARP_CATALYTIC"/>
    <property type="match status" value="1"/>
</dbReference>
<organism evidence="17 18">
    <name type="scientific">Escallonia herrerae</name>
    <dbReference type="NCBI Taxonomy" id="1293975"/>
    <lineage>
        <taxon>Eukaryota</taxon>
        <taxon>Viridiplantae</taxon>
        <taxon>Streptophyta</taxon>
        <taxon>Embryophyta</taxon>
        <taxon>Tracheophyta</taxon>
        <taxon>Spermatophyta</taxon>
        <taxon>Magnoliopsida</taxon>
        <taxon>eudicotyledons</taxon>
        <taxon>Gunneridae</taxon>
        <taxon>Pentapetalae</taxon>
        <taxon>asterids</taxon>
        <taxon>campanulids</taxon>
        <taxon>Escalloniales</taxon>
        <taxon>Escalloniaceae</taxon>
        <taxon>Escallonia</taxon>
    </lineage>
</organism>
<dbReference type="InterPro" id="IPR008893">
    <property type="entry name" value="WGR_domain"/>
</dbReference>
<evidence type="ECO:0000256" key="11">
    <source>
        <dbReference type="RuleBase" id="RU362114"/>
    </source>
</evidence>
<dbReference type="SMART" id="SM00292">
    <property type="entry name" value="BRCT"/>
    <property type="match status" value="1"/>
</dbReference>